<dbReference type="InterPro" id="IPR021897">
    <property type="entry name" value="FAP206"/>
</dbReference>
<name>A0A7S1XRL6_9STRA</name>
<evidence type="ECO:0000256" key="2">
    <source>
        <dbReference type="ARBA" id="ARBA00010500"/>
    </source>
</evidence>
<gene>
    <name evidence="10" type="ORF">PPAR1163_LOCUS12190</name>
</gene>
<dbReference type="EMBL" id="HBGJ01018964">
    <property type="protein sequence ID" value="CAD9253823.1"/>
    <property type="molecule type" value="Transcribed_RNA"/>
</dbReference>
<dbReference type="PANTHER" id="PTHR21442">
    <property type="entry name" value="CILIA- AND FLAGELLA-ASSOCIATED PROTEIN 206"/>
    <property type="match status" value="1"/>
</dbReference>
<evidence type="ECO:0000256" key="9">
    <source>
        <dbReference type="SAM" id="MobiDB-lite"/>
    </source>
</evidence>
<dbReference type="GO" id="GO:0003356">
    <property type="term" value="P:regulation of cilium beat frequency"/>
    <property type="evidence" value="ECO:0007669"/>
    <property type="project" value="TreeGrafter"/>
</dbReference>
<dbReference type="AlphaFoldDB" id="A0A7S1XRL6"/>
<keyword evidence="4" id="KW-0963">Cytoplasm</keyword>
<keyword evidence="6" id="KW-0969">Cilium</keyword>
<dbReference type="PANTHER" id="PTHR21442:SF0">
    <property type="entry name" value="CILIA- AND FLAGELLA-ASSOCIATED PROTEIN 206"/>
    <property type="match status" value="1"/>
</dbReference>
<evidence type="ECO:0000256" key="3">
    <source>
        <dbReference type="ARBA" id="ARBA00021602"/>
    </source>
</evidence>
<dbReference type="Pfam" id="PF12018">
    <property type="entry name" value="FAP206"/>
    <property type="match status" value="1"/>
</dbReference>
<evidence type="ECO:0000313" key="10">
    <source>
        <dbReference type="EMBL" id="CAD9253823.1"/>
    </source>
</evidence>
<accession>A0A7S1XRL6</accession>
<organism evidence="10">
    <name type="scientific">Phaeomonas parva</name>
    <dbReference type="NCBI Taxonomy" id="124430"/>
    <lineage>
        <taxon>Eukaryota</taxon>
        <taxon>Sar</taxon>
        <taxon>Stramenopiles</taxon>
        <taxon>Ochrophyta</taxon>
        <taxon>Pinguiophyceae</taxon>
        <taxon>Pinguiochrysidales</taxon>
        <taxon>Pinguiochrysidaceae</taxon>
        <taxon>Phaeomonas</taxon>
    </lineage>
</organism>
<evidence type="ECO:0000256" key="4">
    <source>
        <dbReference type="ARBA" id="ARBA00022490"/>
    </source>
</evidence>
<dbReference type="GO" id="GO:0036064">
    <property type="term" value="C:ciliary basal body"/>
    <property type="evidence" value="ECO:0007669"/>
    <property type="project" value="TreeGrafter"/>
</dbReference>
<protein>
    <recommendedName>
        <fullName evidence="3">Cilia- and flagella-associated protein 206</fullName>
    </recommendedName>
</protein>
<keyword evidence="7" id="KW-0206">Cytoskeleton</keyword>
<reference evidence="10" key="1">
    <citation type="submission" date="2021-01" db="EMBL/GenBank/DDBJ databases">
        <authorList>
            <person name="Corre E."/>
            <person name="Pelletier E."/>
            <person name="Niang G."/>
            <person name="Scheremetjew M."/>
            <person name="Finn R."/>
            <person name="Kale V."/>
            <person name="Holt S."/>
            <person name="Cochrane G."/>
            <person name="Meng A."/>
            <person name="Brown T."/>
            <person name="Cohen L."/>
        </authorList>
    </citation>
    <scope>NUCLEOTIDE SEQUENCE</scope>
    <source>
        <strain evidence="10">CCMP2877</strain>
    </source>
</reference>
<feature type="region of interest" description="Disordered" evidence="9">
    <location>
        <begin position="203"/>
        <end position="223"/>
    </location>
</feature>
<evidence type="ECO:0000256" key="5">
    <source>
        <dbReference type="ARBA" id="ARBA00022794"/>
    </source>
</evidence>
<dbReference type="GO" id="GO:0005930">
    <property type="term" value="C:axoneme"/>
    <property type="evidence" value="ECO:0007669"/>
    <property type="project" value="UniProtKB-SubCell"/>
</dbReference>
<evidence type="ECO:0000256" key="7">
    <source>
        <dbReference type="ARBA" id="ARBA00023212"/>
    </source>
</evidence>
<sequence>MGKGGSDLSLFDEEAGRLAADALPMIEAEVEEFSDLCMLYQESIVAAAIGRCDVDAETVARWKEELAHRRQYLSFLQALHEDVNVSSQKVDVLRDRYAAELANLDTMVSGRASVPKEHVYPKFDALARLNKQLKGEHDVLQARLATFNVLSDSRDPFESSLAESGGGGAAASAAAALNAKDLVTAVDEEYESAAAVVQLEQDTAAAPEEGEEADAALAAAAEAAAAGGDTPQDRFGAGGERPEKLSLFSTPEFMQLPLEYQGFCVWTVVTRGGLLMPGKPEIGVVRWRNQYYVFAHEVAMTAFMDAPLRFIDSLRSICVQKPELIHLLRVQDQFPGASIPQMLLGGPAGGGAGGAGHIPGVGPEGLPAVSNAGTQTPTHFQERHVDPSYSWNEWELRRRALKVANLRKCKTSSQQTETSTFLRENSSQVYLARENETQTRRDAGTNPVRTVTYVQGLRGANDGSVAKGIVKMSYEI</sequence>
<proteinExistence type="inferred from homology"/>
<keyword evidence="8" id="KW-0966">Cell projection</keyword>
<keyword evidence="5" id="KW-0970">Cilium biogenesis/degradation</keyword>
<evidence type="ECO:0000256" key="8">
    <source>
        <dbReference type="ARBA" id="ARBA00023273"/>
    </source>
</evidence>
<comment type="subcellular location">
    <subcellularLocation>
        <location evidence="1">Cytoplasm</location>
        <location evidence="1">Cytoskeleton</location>
        <location evidence="1">Cilium axoneme</location>
    </subcellularLocation>
</comment>
<comment type="similarity">
    <text evidence="2">Belongs to the CFAP206 family.</text>
</comment>
<evidence type="ECO:0000256" key="1">
    <source>
        <dbReference type="ARBA" id="ARBA00004430"/>
    </source>
</evidence>
<evidence type="ECO:0000256" key="6">
    <source>
        <dbReference type="ARBA" id="ARBA00023069"/>
    </source>
</evidence>
<dbReference type="GO" id="GO:0030030">
    <property type="term" value="P:cell projection organization"/>
    <property type="evidence" value="ECO:0007669"/>
    <property type="project" value="UniProtKB-KW"/>
</dbReference>